<dbReference type="EMBL" id="JBFCZG010000001">
    <property type="protein sequence ID" value="KAL3428263.1"/>
    <property type="molecule type" value="Genomic_DNA"/>
</dbReference>
<gene>
    <name evidence="1" type="ORF">PVAG01_01772</name>
</gene>
<reference evidence="1 2" key="1">
    <citation type="submission" date="2024-06" db="EMBL/GenBank/DDBJ databases">
        <title>Complete genome of Phlyctema vagabunda strain 19-DSS-EL-015.</title>
        <authorList>
            <person name="Fiorenzani C."/>
        </authorList>
    </citation>
    <scope>NUCLEOTIDE SEQUENCE [LARGE SCALE GENOMIC DNA]</scope>
    <source>
        <strain evidence="1 2">19-DSS-EL-015</strain>
    </source>
</reference>
<proteinExistence type="predicted"/>
<evidence type="ECO:0000313" key="2">
    <source>
        <dbReference type="Proteomes" id="UP001629113"/>
    </source>
</evidence>
<organism evidence="1 2">
    <name type="scientific">Phlyctema vagabunda</name>
    <dbReference type="NCBI Taxonomy" id="108571"/>
    <lineage>
        <taxon>Eukaryota</taxon>
        <taxon>Fungi</taxon>
        <taxon>Dikarya</taxon>
        <taxon>Ascomycota</taxon>
        <taxon>Pezizomycotina</taxon>
        <taxon>Leotiomycetes</taxon>
        <taxon>Helotiales</taxon>
        <taxon>Dermateaceae</taxon>
        <taxon>Phlyctema</taxon>
    </lineage>
</organism>
<comment type="caution">
    <text evidence="1">The sequence shown here is derived from an EMBL/GenBank/DDBJ whole genome shotgun (WGS) entry which is preliminary data.</text>
</comment>
<dbReference type="Proteomes" id="UP001629113">
    <property type="component" value="Unassembled WGS sequence"/>
</dbReference>
<evidence type="ECO:0000313" key="1">
    <source>
        <dbReference type="EMBL" id="KAL3428263.1"/>
    </source>
</evidence>
<sequence length="180" mass="20838">MTGNFTCREELFEAQTAPEYERLVNDEPRRPLTPQSLAEFTKILLQENMPRDADDVLDYVTTDQLMVVACALQSLTMTSRFNFLTEATSETILRAVARWEGLWNRVIERDRVDGRCMRGFARHSAELCWFVRTLIKVGKRGDPSSRFIQTVPTDSTKDLYEFLNKYKNMSHIEVSDSSQL</sequence>
<accession>A0ABR4PY22</accession>
<name>A0ABR4PY22_9HELO</name>
<protein>
    <submittedName>
        <fullName evidence="1">Uncharacterized protein</fullName>
    </submittedName>
</protein>
<keyword evidence="2" id="KW-1185">Reference proteome</keyword>